<dbReference type="SUPFAM" id="SSF51735">
    <property type="entry name" value="NAD(P)-binding Rossmann-fold domains"/>
    <property type="match status" value="1"/>
</dbReference>
<evidence type="ECO:0000313" key="4">
    <source>
        <dbReference type="Proteomes" id="UP001597286"/>
    </source>
</evidence>
<feature type="domain" description="Ketoreductase" evidence="2">
    <location>
        <begin position="10"/>
        <end position="188"/>
    </location>
</feature>
<comment type="caution">
    <text evidence="3">The sequence shown here is derived from an EMBL/GenBank/DDBJ whole genome shotgun (WGS) entry which is preliminary data.</text>
</comment>
<dbReference type="EMBL" id="JBHUFB010000019">
    <property type="protein sequence ID" value="MFD1814491.1"/>
    <property type="molecule type" value="Genomic_DNA"/>
</dbReference>
<dbReference type="PANTHER" id="PTHR42760">
    <property type="entry name" value="SHORT-CHAIN DEHYDROGENASES/REDUCTASES FAMILY MEMBER"/>
    <property type="match status" value="1"/>
</dbReference>
<keyword evidence="3" id="KW-0560">Oxidoreductase</keyword>
<organism evidence="3 4">
    <name type="scientific">Rhodococcus gannanensis</name>
    <dbReference type="NCBI Taxonomy" id="1960308"/>
    <lineage>
        <taxon>Bacteria</taxon>
        <taxon>Bacillati</taxon>
        <taxon>Actinomycetota</taxon>
        <taxon>Actinomycetes</taxon>
        <taxon>Mycobacteriales</taxon>
        <taxon>Nocardiaceae</taxon>
        <taxon>Rhodococcus</taxon>
    </lineage>
</organism>
<dbReference type="InterPro" id="IPR057326">
    <property type="entry name" value="KR_dom"/>
</dbReference>
<dbReference type="InterPro" id="IPR036291">
    <property type="entry name" value="NAD(P)-bd_dom_sf"/>
</dbReference>
<evidence type="ECO:0000313" key="3">
    <source>
        <dbReference type="EMBL" id="MFD1814491.1"/>
    </source>
</evidence>
<accession>A0ABW4P7K6</accession>
<reference evidence="4" key="1">
    <citation type="journal article" date="2019" name="Int. J. Syst. Evol. Microbiol.">
        <title>The Global Catalogue of Microorganisms (GCM) 10K type strain sequencing project: providing services to taxonomists for standard genome sequencing and annotation.</title>
        <authorList>
            <consortium name="The Broad Institute Genomics Platform"/>
            <consortium name="The Broad Institute Genome Sequencing Center for Infectious Disease"/>
            <person name="Wu L."/>
            <person name="Ma J."/>
        </authorList>
    </citation>
    <scope>NUCLEOTIDE SEQUENCE [LARGE SCALE GENOMIC DNA]</scope>
    <source>
        <strain evidence="4">DT72</strain>
    </source>
</reference>
<sequence length="268" mass="27213">MHDVTTGTPRVSVIVGGASGLGWATAQLLHAQGDAVVIADIAGDQARARADELGGSAAARQVEVREEASVRALFEDVREEHGSVGAVVNCAGISRPGALVDISLDDWSATVDVCLTGSFLVLREAAKAMGEGGSIVLIASLNGRQPGVAMGAYCAAKAGVLMLTEVAALELGPRKIRVNSVSPGFVPTPLTAGASLVPGLVEDFVENIPLGRAGNPDDVANAVAFLLSEQASWMTGASLDLNGGAHTQRYPNVLQHVAAMAAATSPAS</sequence>
<protein>
    <submittedName>
        <fullName evidence="3">SDR family NAD(P)-dependent oxidoreductase</fullName>
        <ecNumber evidence="3">1.1.1.-</ecNumber>
    </submittedName>
</protein>
<dbReference type="InterPro" id="IPR020904">
    <property type="entry name" value="Sc_DH/Rdtase_CS"/>
</dbReference>
<evidence type="ECO:0000259" key="2">
    <source>
        <dbReference type="SMART" id="SM00822"/>
    </source>
</evidence>
<dbReference type="PANTHER" id="PTHR42760:SF40">
    <property type="entry name" value="3-OXOACYL-[ACYL-CARRIER-PROTEIN] REDUCTASE, CHLOROPLASTIC"/>
    <property type="match status" value="1"/>
</dbReference>
<dbReference type="Gene3D" id="3.40.50.720">
    <property type="entry name" value="NAD(P)-binding Rossmann-like Domain"/>
    <property type="match status" value="1"/>
</dbReference>
<dbReference type="RefSeq" id="WP_378486974.1">
    <property type="nucleotide sequence ID" value="NZ_JBHUFB010000019.1"/>
</dbReference>
<dbReference type="Pfam" id="PF13561">
    <property type="entry name" value="adh_short_C2"/>
    <property type="match status" value="1"/>
</dbReference>
<dbReference type="InterPro" id="IPR002347">
    <property type="entry name" value="SDR_fam"/>
</dbReference>
<gene>
    <name evidence="3" type="ORF">ACFSJG_19935</name>
</gene>
<dbReference type="SMART" id="SM00822">
    <property type="entry name" value="PKS_KR"/>
    <property type="match status" value="1"/>
</dbReference>
<comment type="similarity">
    <text evidence="1">Belongs to the short-chain dehydrogenases/reductases (SDR) family.</text>
</comment>
<proteinExistence type="inferred from homology"/>
<keyword evidence="4" id="KW-1185">Reference proteome</keyword>
<dbReference type="PROSITE" id="PS00061">
    <property type="entry name" value="ADH_SHORT"/>
    <property type="match status" value="1"/>
</dbReference>
<name>A0ABW4P7K6_9NOCA</name>
<dbReference type="GO" id="GO:0016491">
    <property type="term" value="F:oxidoreductase activity"/>
    <property type="evidence" value="ECO:0007669"/>
    <property type="project" value="UniProtKB-KW"/>
</dbReference>
<dbReference type="EC" id="1.1.1.-" evidence="3"/>
<dbReference type="PRINTS" id="PR00081">
    <property type="entry name" value="GDHRDH"/>
</dbReference>
<dbReference type="PRINTS" id="PR00080">
    <property type="entry name" value="SDRFAMILY"/>
</dbReference>
<dbReference type="Proteomes" id="UP001597286">
    <property type="component" value="Unassembled WGS sequence"/>
</dbReference>
<evidence type="ECO:0000256" key="1">
    <source>
        <dbReference type="ARBA" id="ARBA00006484"/>
    </source>
</evidence>